<dbReference type="STRING" id="1702221.AALO17_11240"/>
<evidence type="ECO:0000313" key="2">
    <source>
        <dbReference type="EMBL" id="AMK54258.1"/>
    </source>
</evidence>
<dbReference type="RefSeq" id="WP_067556379.1">
    <property type="nucleotide sequence ID" value="NZ_CAMNXC010000016.1"/>
</dbReference>
<name>A0A140DUD1_9FIRM</name>
<dbReference type="Proteomes" id="UP000069771">
    <property type="component" value="Chromosome"/>
</dbReference>
<feature type="transmembrane region" description="Helical" evidence="1">
    <location>
        <begin position="21"/>
        <end position="40"/>
    </location>
</feature>
<gene>
    <name evidence="2" type="ORF">AALO17_11240</name>
</gene>
<evidence type="ECO:0000313" key="3">
    <source>
        <dbReference type="Proteomes" id="UP000069771"/>
    </source>
</evidence>
<organism evidence="2 3">
    <name type="scientific">Faecalibaculum rodentium</name>
    <dbReference type="NCBI Taxonomy" id="1702221"/>
    <lineage>
        <taxon>Bacteria</taxon>
        <taxon>Bacillati</taxon>
        <taxon>Bacillota</taxon>
        <taxon>Erysipelotrichia</taxon>
        <taxon>Erysipelotrichales</taxon>
        <taxon>Erysipelotrichaceae</taxon>
        <taxon>Faecalibaculum</taxon>
    </lineage>
</organism>
<evidence type="ECO:0000256" key="1">
    <source>
        <dbReference type="SAM" id="Phobius"/>
    </source>
</evidence>
<accession>A0A140DUD1</accession>
<dbReference type="EMBL" id="CP011391">
    <property type="protein sequence ID" value="AMK54258.1"/>
    <property type="molecule type" value="Genomic_DNA"/>
</dbReference>
<keyword evidence="1" id="KW-0812">Transmembrane</keyword>
<keyword evidence="3" id="KW-1185">Reference proteome</keyword>
<dbReference type="GeneID" id="78477882"/>
<keyword evidence="1" id="KW-0472">Membrane</keyword>
<keyword evidence="1" id="KW-1133">Transmembrane helix</keyword>
<dbReference type="AlphaFoldDB" id="A0A140DUD1"/>
<reference evidence="2 3" key="1">
    <citation type="journal article" date="2016" name="Gut Pathog.">
        <title>Whole genome sequencing of "Faecalibaculum rodentium" ALO17, isolated from C57BL/6J laboratory mouse feces.</title>
        <authorList>
            <person name="Lim S."/>
            <person name="Chang D.H."/>
            <person name="Ahn S."/>
            <person name="Kim B.C."/>
        </authorList>
    </citation>
    <scope>NUCLEOTIDE SEQUENCE [LARGE SCALE GENOMIC DNA]</scope>
    <source>
        <strain evidence="2 3">Alo17</strain>
    </source>
</reference>
<sequence>MKGGHETRENRQIINGFFLQEALLAIVALAICAMLLTQAVEMAGSHSRETVSQTIETKWFHHD</sequence>
<protein>
    <submittedName>
        <fullName evidence="2">Uncharacterized protein</fullName>
    </submittedName>
</protein>
<proteinExistence type="predicted"/>
<dbReference type="KEGG" id="fro:AALO17_11240"/>